<feature type="transmembrane region" description="Helical" evidence="8">
    <location>
        <begin position="733"/>
        <end position="752"/>
    </location>
</feature>
<feature type="compositionally biased region" description="Low complexity" evidence="7">
    <location>
        <begin position="1135"/>
        <end position="1144"/>
    </location>
</feature>
<feature type="compositionally biased region" description="Polar residues" evidence="7">
    <location>
        <begin position="1245"/>
        <end position="1256"/>
    </location>
</feature>
<dbReference type="InterPro" id="IPR032800">
    <property type="entry name" value="TRP_N"/>
</dbReference>
<feature type="region of interest" description="Disordered" evidence="7">
    <location>
        <begin position="939"/>
        <end position="1020"/>
    </location>
</feature>
<keyword evidence="3 8" id="KW-0812">Transmembrane</keyword>
<feature type="compositionally biased region" description="Polar residues" evidence="7">
    <location>
        <begin position="973"/>
        <end position="999"/>
    </location>
</feature>
<sequence>MLDKCIGDIPRLDTVNFQEKLVKFKLMGLGTKSKDEYEVQASLEPSPVSNKDGCYRDAGTLKRVPTSKYAALSSPGDVELLRRPPAVDDGVLSTSPSFTLHSELRVERHGEANAMLYDNHPITQDLDHVGTMTTSADSNNAPERAGRVKEGNVDVPWPREASCQRIRASKTNMVYSIWPCRNVGWISGYLIVLIASLWIVPASAVLIDFQNCLSDAVQNSGDGNPSQRDLQITPLFVNAVFNTTDSNHNLKVTVWGNVSGSAIATGTKYVLPSANDTMYWNSNDTSAGGKILNEPYPEDAHPFYTTLSNKVNVLTYEPWNNLENFCDTVQAYTNASHGNYSCPISPSFNANASDPYEFPAFGFSNNFYSSYAFTSFTATLLVKYGDQNATLVGCTSAIITPDMGNTLASTVRYVPAAILILVAIATAFAGIWSPWGSTDTFRWTTNYGRDADLLRLVTPGFGDCLQYIQFVALTGGLTLNYPGFYQPIVSKTSWSALMFNQSFVSGGNGTQSLIDGIYVTHGTYGLDKMRQLVGMTKVDDVWAGMAVWLLVILAAVLVLIQIGFFIRWAYRHIKDTPEEDLRAKNMPFSMGNVIRIVFNYFLLPIVALSMFQLVVASKSPSFTVALAVVMLVLVIGFAVWLLYIIASTRPKSFLFDDLPTVLLYGSLYNTYSDHAAPFALVPMFLTFVRGVAIGAVQPSGIAQLVILAICEVITVLTLHSFRPFHSPTSMNALHTFFAVVRFATVLLMISFAPSLGVTEGPKGWIGYAILLMHAIVLILGFLLNAMQTIVEVGARLAGAGGDENGATRGGLVKVFGMRQLSRRLPRRDAHSRQSQLSSAAMLANDEERKSYIMNDGRMRSQSAGSAGVLLSRQSMGLESNSIEPFGQIPAHALTSGGSSHTPTTPGEASTFSFLPSAAAPSQGRARGAILGLATADAADPYYRPPRFRRPTLDAYSPGAKSRGSWASGEWANKRNSQPERATSPEQADVGSSISGRNTPTSPPQFIPPLDGSPNEPRRSKADYTTREVDFYYGVRGPALNANIPSRRIKTGPADPTGPAASAAGWFKGLFGGKTKEKGKGFEVVRSSRMPPGMAARNAPGIETPPEGVPVATGGIRNGPIDSDDDEPVVAGPSNAAATRPAAPTTREDENLVTPLGSDDEDEGSEESDDEFEVTRISDVPPVLPGLQIPEGGIELPSRFPSKATSKASSRGAKATDSSLIPDVPARMRSAKPTVPRKSSRRKSQSVDMTQQGTQFLHQHRGQASLDTNFPFDRTNSKKRHSDISTRSSVTGPSDLADMGHSRDPSSASALGKLSADIQGDRPTSVGFVNQHSIRQIHPSENPEFLGSSAEVVDGGRHSGASSMEHPRS</sequence>
<feature type="transmembrane region" description="Helical" evidence="8">
    <location>
        <begin position="701"/>
        <end position="721"/>
    </location>
</feature>
<evidence type="ECO:0000259" key="9">
    <source>
        <dbReference type="SMART" id="SM01320"/>
    </source>
</evidence>
<proteinExistence type="inferred from homology"/>
<feature type="transmembrane region" description="Helical" evidence="8">
    <location>
        <begin position="622"/>
        <end position="645"/>
    </location>
</feature>
<feature type="transmembrane region" description="Helical" evidence="8">
    <location>
        <begin position="183"/>
        <end position="207"/>
    </location>
</feature>
<dbReference type="InterPro" id="IPR040241">
    <property type="entry name" value="TRP_Flc/Pkd2-like"/>
</dbReference>
<dbReference type="GO" id="GO:0055085">
    <property type="term" value="P:transmembrane transport"/>
    <property type="evidence" value="ECO:0007669"/>
    <property type="project" value="TreeGrafter"/>
</dbReference>
<feature type="domain" description="ML-like" evidence="9">
    <location>
        <begin position="202"/>
        <end position="406"/>
    </location>
</feature>
<comment type="subcellular location">
    <subcellularLocation>
        <location evidence="1">Membrane</location>
        <topology evidence="1">Multi-pass membrane protein</topology>
    </subcellularLocation>
</comment>
<dbReference type="PANTHER" id="PTHR31145:SF6">
    <property type="entry name" value="INTEGRAL MEMBRANE PROTEIN (AFU_ORTHOLOGUE AFUA_7G01610)"/>
    <property type="match status" value="1"/>
</dbReference>
<dbReference type="GO" id="GO:0016020">
    <property type="term" value="C:membrane"/>
    <property type="evidence" value="ECO:0007669"/>
    <property type="project" value="UniProtKB-SubCell"/>
</dbReference>
<evidence type="ECO:0000256" key="3">
    <source>
        <dbReference type="ARBA" id="ARBA00022692"/>
    </source>
</evidence>
<dbReference type="Pfam" id="PF06011">
    <property type="entry name" value="TRP"/>
    <property type="match status" value="1"/>
</dbReference>
<feature type="transmembrane region" description="Helical" evidence="8">
    <location>
        <begin position="541"/>
        <end position="566"/>
    </location>
</feature>
<feature type="region of interest" description="Disordered" evidence="7">
    <location>
        <begin position="888"/>
        <end position="913"/>
    </location>
</feature>
<feature type="transmembrane region" description="Helical" evidence="8">
    <location>
        <begin position="596"/>
        <end position="616"/>
    </location>
</feature>
<keyword evidence="5 8" id="KW-1133">Transmembrane helix</keyword>
<evidence type="ECO:0000256" key="2">
    <source>
        <dbReference type="ARBA" id="ARBA00010642"/>
    </source>
</evidence>
<feature type="transmembrane region" description="Helical" evidence="8">
    <location>
        <begin position="764"/>
        <end position="785"/>
    </location>
</feature>
<evidence type="ECO:0000256" key="4">
    <source>
        <dbReference type="ARBA" id="ARBA00022729"/>
    </source>
</evidence>
<reference evidence="10 11" key="1">
    <citation type="submission" date="2016-03" db="EMBL/GenBank/DDBJ databases">
        <authorList>
            <person name="Ploux O."/>
        </authorList>
    </citation>
    <scope>NUCLEOTIDE SEQUENCE [LARGE SCALE GENOMIC DNA]</scope>
    <source>
        <strain evidence="10 11">UAMH 11012</strain>
    </source>
</reference>
<keyword evidence="11" id="KW-1185">Reference proteome</keyword>
<dbReference type="EMBL" id="FJOG01000001">
    <property type="protein sequence ID" value="CZR50950.1"/>
    <property type="molecule type" value="Genomic_DNA"/>
</dbReference>
<dbReference type="OrthoDB" id="5312224at2759"/>
<comment type="similarity">
    <text evidence="2">Belongs to the transient receptor potential (TRP) ion channel family.</text>
</comment>
<feature type="region of interest" description="Disordered" evidence="7">
    <location>
        <begin position="1113"/>
        <end position="1368"/>
    </location>
</feature>
<evidence type="ECO:0000256" key="8">
    <source>
        <dbReference type="SAM" id="Phobius"/>
    </source>
</evidence>
<evidence type="ECO:0000256" key="7">
    <source>
        <dbReference type="SAM" id="MobiDB-lite"/>
    </source>
</evidence>
<gene>
    <name evidence="10" type="ORF">PAC_00824</name>
</gene>
<name>A0A1L7WDU6_9HELO</name>
<dbReference type="PANTHER" id="PTHR31145">
    <property type="entry name" value="INTEGRAL MEMBRANE PROTEIN (AFU_ORTHOLOGUE AFUA_7G01610)"/>
    <property type="match status" value="1"/>
</dbReference>
<accession>A0A1L7WDU6</accession>
<protein>
    <submittedName>
        <fullName evidence="10">Related to integral membrane protein</fullName>
    </submittedName>
</protein>
<dbReference type="Pfam" id="PF14558">
    <property type="entry name" value="TRP_N"/>
    <property type="match status" value="1"/>
</dbReference>
<evidence type="ECO:0000313" key="10">
    <source>
        <dbReference type="EMBL" id="CZR50950.1"/>
    </source>
</evidence>
<feature type="compositionally biased region" description="Acidic residues" evidence="7">
    <location>
        <begin position="1157"/>
        <end position="1171"/>
    </location>
</feature>
<organism evidence="10 11">
    <name type="scientific">Phialocephala subalpina</name>
    <dbReference type="NCBI Taxonomy" id="576137"/>
    <lineage>
        <taxon>Eukaryota</taxon>
        <taxon>Fungi</taxon>
        <taxon>Dikarya</taxon>
        <taxon>Ascomycota</taxon>
        <taxon>Pezizomycotina</taxon>
        <taxon>Leotiomycetes</taxon>
        <taxon>Helotiales</taxon>
        <taxon>Mollisiaceae</taxon>
        <taxon>Phialocephala</taxon>
        <taxon>Phialocephala fortinii species complex</taxon>
    </lineage>
</organism>
<dbReference type="InterPro" id="IPR010308">
    <property type="entry name" value="TRP_C"/>
</dbReference>
<feature type="transmembrane region" description="Helical" evidence="8">
    <location>
        <begin position="413"/>
        <end position="435"/>
    </location>
</feature>
<keyword evidence="4" id="KW-0732">Signal</keyword>
<dbReference type="Proteomes" id="UP000184330">
    <property type="component" value="Unassembled WGS sequence"/>
</dbReference>
<evidence type="ECO:0000256" key="1">
    <source>
        <dbReference type="ARBA" id="ARBA00004141"/>
    </source>
</evidence>
<evidence type="ECO:0000256" key="6">
    <source>
        <dbReference type="ARBA" id="ARBA00023136"/>
    </source>
</evidence>
<evidence type="ECO:0000313" key="11">
    <source>
        <dbReference type="Proteomes" id="UP000184330"/>
    </source>
</evidence>
<dbReference type="SMART" id="SM01320">
    <property type="entry name" value="TRP_N"/>
    <property type="match status" value="1"/>
</dbReference>
<evidence type="ECO:0000256" key="5">
    <source>
        <dbReference type="ARBA" id="ARBA00022989"/>
    </source>
</evidence>
<keyword evidence="6 8" id="KW-0472">Membrane</keyword>
<dbReference type="STRING" id="576137.A0A1L7WDU6"/>
<feature type="compositionally biased region" description="Low complexity" evidence="7">
    <location>
        <begin position="894"/>
        <end position="906"/>
    </location>
</feature>